<name>A0A8S1ESE4_9PELO</name>
<dbReference type="PANTHER" id="PTHR31362">
    <property type="entry name" value="GLYCOSYLTRANSFERASE STELLO1-RELATED"/>
    <property type="match status" value="1"/>
</dbReference>
<accession>A0A8S1ESE4</accession>
<sequence length="801" mass="93025">MSTGFPPILLILLFILFLSYFVFIQPVDYTPLSSRQRLAQFVKNAVNRAEIKNVSEIKNGGKWIVVTSISSPTDDVKRLASFQDWNLVVVADTKTPNDWHLEGVHYLSTELQEASDFSIVSKLPYKSYTRKNIGYLYAISNGAEWIYDTDDDNKPYNLGLDQFQYNTEISGVVYYTKSTNISQRIFNPYRFFGLEKMWPRGFPLEHIKTHTNGNDRLALCYRIPRPSVQQGLVHHDPDVDAIYRLINADPATGLDERFNKFAPPITLSPGTYSAWNSQNTLFHKSAFHTMFLPTTVSFRTTDIWRSYFAQKILHLSGLTVGFTPVNAVQFRNAHDYLKDLIDEHQVYKDAGKIVKLIDEWTCNSTTVLQCMLDLADTFVEFEIWKQGDADLIALWIDDLKMMGFEFPPLNLDNSIYEVSNNESSRDVICRRMNIEFSLDNPENRNEAAEKRAAQKIEFWGDIDDWCKEVKYHSFTNSLPSPKQLARQHSNHSILNTHLNNVLIVVNNFEWKFSIGLIQRIYSPYFATTIFCGSYYPTNYSMTDSGFPRVVSPLNYVHMNPAEMHRGYFGYHCLTLVKEMMLANVGGYVMMADDATFNIWQKFDFNRVFHLTGVAYLNEDNWWTGEFGLAAARRIVKFINETRDEETLKVWKQYEDGLRKYGYINQTMTAFDDLLQGKSRSISDFYYVPTGQSDYYAKLMRIFYEQQLFLELAVNRFLRSVRHQTSRELTESYLWGSRGKWPEFYNASLVAIHPIKFSGFAKSENHRKTFCRTVLQTMHNVLINNSHDYTMKNDTDIDHLNG</sequence>
<gene>
    <name evidence="1" type="ORF">CBOVIS_LOCUS5550</name>
</gene>
<proteinExistence type="predicted"/>
<evidence type="ECO:0000313" key="1">
    <source>
        <dbReference type="EMBL" id="CAB3403025.1"/>
    </source>
</evidence>
<dbReference type="EMBL" id="CADEPM010000003">
    <property type="protein sequence ID" value="CAB3403025.1"/>
    <property type="molecule type" value="Genomic_DNA"/>
</dbReference>
<dbReference type="PANTHER" id="PTHR31362:SF0">
    <property type="entry name" value="EXOSTOSIN DOMAIN-CONTAINING PROTEIN-RELATED"/>
    <property type="match status" value="1"/>
</dbReference>
<evidence type="ECO:0000313" key="2">
    <source>
        <dbReference type="Proteomes" id="UP000494206"/>
    </source>
</evidence>
<dbReference type="Proteomes" id="UP000494206">
    <property type="component" value="Unassembled WGS sequence"/>
</dbReference>
<dbReference type="InterPro" id="IPR005049">
    <property type="entry name" value="STL-like"/>
</dbReference>
<dbReference type="AlphaFoldDB" id="A0A8S1ESE4"/>
<reference evidence="1 2" key="1">
    <citation type="submission" date="2020-04" db="EMBL/GenBank/DDBJ databases">
        <authorList>
            <person name="Laetsch R D."/>
            <person name="Stevens L."/>
            <person name="Kumar S."/>
            <person name="Blaxter L. M."/>
        </authorList>
    </citation>
    <scope>NUCLEOTIDE SEQUENCE [LARGE SCALE GENOMIC DNA]</scope>
</reference>
<dbReference type="OrthoDB" id="5948173at2759"/>
<protein>
    <submittedName>
        <fullName evidence="1">Uncharacterized protein</fullName>
    </submittedName>
</protein>
<dbReference type="Pfam" id="PF03385">
    <property type="entry name" value="STELLO"/>
    <property type="match status" value="1"/>
</dbReference>
<comment type="caution">
    <text evidence="1">The sequence shown here is derived from an EMBL/GenBank/DDBJ whole genome shotgun (WGS) entry which is preliminary data.</text>
</comment>
<keyword evidence="2" id="KW-1185">Reference proteome</keyword>
<organism evidence="1 2">
    <name type="scientific">Caenorhabditis bovis</name>
    <dbReference type="NCBI Taxonomy" id="2654633"/>
    <lineage>
        <taxon>Eukaryota</taxon>
        <taxon>Metazoa</taxon>
        <taxon>Ecdysozoa</taxon>
        <taxon>Nematoda</taxon>
        <taxon>Chromadorea</taxon>
        <taxon>Rhabditida</taxon>
        <taxon>Rhabditina</taxon>
        <taxon>Rhabditomorpha</taxon>
        <taxon>Rhabditoidea</taxon>
        <taxon>Rhabditidae</taxon>
        <taxon>Peloderinae</taxon>
        <taxon>Caenorhabditis</taxon>
    </lineage>
</organism>